<dbReference type="GO" id="GO:0090729">
    <property type="term" value="F:toxin activity"/>
    <property type="evidence" value="ECO:0007669"/>
    <property type="project" value="UniProtKB-KW"/>
</dbReference>
<comment type="similarity">
    <text evidence="6">Belongs to the PINc/VapC protein family.</text>
</comment>
<dbReference type="InterPro" id="IPR022907">
    <property type="entry name" value="VapC_family"/>
</dbReference>
<evidence type="ECO:0000256" key="2">
    <source>
        <dbReference type="ARBA" id="ARBA00022722"/>
    </source>
</evidence>
<evidence type="ECO:0000259" key="7">
    <source>
        <dbReference type="Pfam" id="PF01850"/>
    </source>
</evidence>
<sequence length="129" mass="14874">MIVVDSSVWIDHFRDLHTEEVVRFRALAPHAILVGDIIVLELLRGIDSEKDAVQLQRKFDAYGIASMLNPRLAYIAAAYYRSLRRRGITIRTLADLAIATYCIENGHHLLHGDRDFEPFERYLGLRVLR</sequence>
<evidence type="ECO:0000256" key="6">
    <source>
        <dbReference type="HAMAP-Rule" id="MF_00265"/>
    </source>
</evidence>
<dbReference type="RefSeq" id="WP_069909854.1">
    <property type="nucleotide sequence ID" value="NZ_LAJE02000176.1"/>
</dbReference>
<comment type="caution">
    <text evidence="8">The sequence shown here is derived from an EMBL/GenBank/DDBJ whole genome shotgun (WGS) entry which is preliminary data.</text>
</comment>
<dbReference type="InterPro" id="IPR002716">
    <property type="entry name" value="PIN_dom"/>
</dbReference>
<evidence type="ECO:0000256" key="1">
    <source>
        <dbReference type="ARBA" id="ARBA00022649"/>
    </source>
</evidence>
<evidence type="ECO:0000256" key="3">
    <source>
        <dbReference type="ARBA" id="ARBA00022723"/>
    </source>
</evidence>
<dbReference type="PANTHER" id="PTHR42740">
    <property type="entry name" value="RIBONUCLEASE VAPC3"/>
    <property type="match status" value="1"/>
</dbReference>
<keyword evidence="5 6" id="KW-0460">Magnesium</keyword>
<proteinExistence type="inferred from homology"/>
<dbReference type="Gene3D" id="3.40.50.1010">
    <property type="entry name" value="5'-nuclease"/>
    <property type="match status" value="1"/>
</dbReference>
<keyword evidence="3 6" id="KW-0479">Metal-binding</keyword>
<evidence type="ECO:0000313" key="9">
    <source>
        <dbReference type="Proteomes" id="UP000095463"/>
    </source>
</evidence>
<keyword evidence="1 6" id="KW-1277">Toxin-antitoxin system</keyword>
<reference evidence="8 9" key="1">
    <citation type="journal article" date="2015" name="Genome Announc.">
        <title>Genome Assemblies of Three Soil-Associated Devosia species: D. insulae, D. limi, and D. soli.</title>
        <authorList>
            <person name="Hassan Y.I."/>
            <person name="Lepp D."/>
            <person name="Zhou T."/>
        </authorList>
    </citation>
    <scope>NUCLEOTIDE SEQUENCE [LARGE SCALE GENOMIC DNA]</scope>
    <source>
        <strain evidence="8 9">DS-56</strain>
    </source>
</reference>
<organism evidence="8 9">
    <name type="scientific">Devosia insulae DS-56</name>
    <dbReference type="NCBI Taxonomy" id="1116389"/>
    <lineage>
        <taxon>Bacteria</taxon>
        <taxon>Pseudomonadati</taxon>
        <taxon>Pseudomonadota</taxon>
        <taxon>Alphaproteobacteria</taxon>
        <taxon>Hyphomicrobiales</taxon>
        <taxon>Devosiaceae</taxon>
        <taxon>Devosia</taxon>
    </lineage>
</organism>
<dbReference type="Proteomes" id="UP000095463">
    <property type="component" value="Unassembled WGS sequence"/>
</dbReference>
<evidence type="ECO:0000256" key="5">
    <source>
        <dbReference type="ARBA" id="ARBA00022842"/>
    </source>
</evidence>
<dbReference type="CDD" id="cd18760">
    <property type="entry name" value="PIN_MtVapC3-like"/>
    <property type="match status" value="1"/>
</dbReference>
<keyword evidence="2 6" id="KW-0540">Nuclease</keyword>
<dbReference type="HAMAP" id="MF_00265">
    <property type="entry name" value="VapC_Nob1"/>
    <property type="match status" value="1"/>
</dbReference>
<gene>
    <name evidence="6" type="primary">vapC</name>
    <name evidence="8" type="ORF">VW23_018685</name>
</gene>
<dbReference type="SUPFAM" id="SSF88723">
    <property type="entry name" value="PIN domain-like"/>
    <property type="match status" value="1"/>
</dbReference>
<dbReference type="EC" id="3.1.-.-" evidence="6"/>
<feature type="binding site" evidence="6">
    <location>
        <position position="95"/>
    </location>
    <ligand>
        <name>Mg(2+)</name>
        <dbReference type="ChEBI" id="CHEBI:18420"/>
    </ligand>
</feature>
<feature type="domain" description="PIN" evidence="7">
    <location>
        <begin position="2"/>
        <end position="117"/>
    </location>
</feature>
<dbReference type="GO" id="GO:0004540">
    <property type="term" value="F:RNA nuclease activity"/>
    <property type="evidence" value="ECO:0007669"/>
    <property type="project" value="InterPro"/>
</dbReference>
<feature type="binding site" evidence="6">
    <location>
        <position position="5"/>
    </location>
    <ligand>
        <name>Mg(2+)</name>
        <dbReference type="ChEBI" id="CHEBI:18420"/>
    </ligand>
</feature>
<dbReference type="GO" id="GO:0016787">
    <property type="term" value="F:hydrolase activity"/>
    <property type="evidence" value="ECO:0007669"/>
    <property type="project" value="UniProtKB-KW"/>
</dbReference>
<evidence type="ECO:0000313" key="8">
    <source>
        <dbReference type="EMBL" id="OEO30948.1"/>
    </source>
</evidence>
<name>A0A1E5XQS3_9HYPH</name>
<dbReference type="EMBL" id="LAJE02000176">
    <property type="protein sequence ID" value="OEO30948.1"/>
    <property type="molecule type" value="Genomic_DNA"/>
</dbReference>
<dbReference type="GO" id="GO:0000287">
    <property type="term" value="F:magnesium ion binding"/>
    <property type="evidence" value="ECO:0007669"/>
    <property type="project" value="UniProtKB-UniRule"/>
</dbReference>
<comment type="cofactor">
    <cofactor evidence="6">
        <name>Mg(2+)</name>
        <dbReference type="ChEBI" id="CHEBI:18420"/>
    </cofactor>
</comment>
<accession>A0A1E5XQS3</accession>
<dbReference type="PANTHER" id="PTHR42740:SF1">
    <property type="entry name" value="RIBONUCLEASE VAPC3"/>
    <property type="match status" value="1"/>
</dbReference>
<dbReference type="InterPro" id="IPR029060">
    <property type="entry name" value="PIN-like_dom_sf"/>
</dbReference>
<dbReference type="InterPro" id="IPR051749">
    <property type="entry name" value="PINc/VapC_TA_RNase"/>
</dbReference>
<keyword evidence="9" id="KW-1185">Reference proteome</keyword>
<keyword evidence="6" id="KW-0800">Toxin</keyword>
<evidence type="ECO:0000256" key="4">
    <source>
        <dbReference type="ARBA" id="ARBA00022801"/>
    </source>
</evidence>
<comment type="function">
    <text evidence="6">Toxic component of a toxin-antitoxin (TA) system. An RNase.</text>
</comment>
<keyword evidence="4 6" id="KW-0378">Hydrolase</keyword>
<dbReference type="AlphaFoldDB" id="A0A1E5XQS3"/>
<protein>
    <recommendedName>
        <fullName evidence="6">Ribonuclease VapC</fullName>
        <shortName evidence="6">RNase VapC</shortName>
        <ecNumber evidence="6">3.1.-.-</ecNumber>
    </recommendedName>
    <alternativeName>
        <fullName evidence="6">Toxin VapC</fullName>
    </alternativeName>
</protein>
<dbReference type="Pfam" id="PF01850">
    <property type="entry name" value="PIN"/>
    <property type="match status" value="1"/>
</dbReference>